<comment type="caution">
    <text evidence="1">The sequence shown here is derived from an EMBL/GenBank/DDBJ whole genome shotgun (WGS) entry which is preliminary data.</text>
</comment>
<proteinExistence type="predicted"/>
<reference evidence="1" key="1">
    <citation type="submission" date="2022-07" db="EMBL/GenBank/DDBJ databases">
        <title>The genome of Lyophyllum shimeji provides insight into the initial evolution of ectomycorrhizal fungal genome.</title>
        <authorList>
            <person name="Kobayashi Y."/>
            <person name="Shibata T."/>
            <person name="Hirakawa H."/>
            <person name="Shigenobu S."/>
            <person name="Nishiyama T."/>
            <person name="Yamada A."/>
            <person name="Hasebe M."/>
            <person name="Kawaguchi M."/>
        </authorList>
    </citation>
    <scope>NUCLEOTIDE SEQUENCE</scope>
    <source>
        <strain evidence="1">AT787</strain>
    </source>
</reference>
<dbReference type="AlphaFoldDB" id="A0A9P3PGY5"/>
<evidence type="ECO:0000313" key="1">
    <source>
        <dbReference type="EMBL" id="GLB35765.1"/>
    </source>
</evidence>
<gene>
    <name evidence="1" type="ORF">LshimejAT787_0300530</name>
</gene>
<organism evidence="1 2">
    <name type="scientific">Lyophyllum shimeji</name>
    <name type="common">Hon-shimeji</name>
    <name type="synonym">Tricholoma shimeji</name>
    <dbReference type="NCBI Taxonomy" id="47721"/>
    <lineage>
        <taxon>Eukaryota</taxon>
        <taxon>Fungi</taxon>
        <taxon>Dikarya</taxon>
        <taxon>Basidiomycota</taxon>
        <taxon>Agaricomycotina</taxon>
        <taxon>Agaricomycetes</taxon>
        <taxon>Agaricomycetidae</taxon>
        <taxon>Agaricales</taxon>
        <taxon>Tricholomatineae</taxon>
        <taxon>Lyophyllaceae</taxon>
        <taxon>Lyophyllum</taxon>
    </lineage>
</organism>
<sequence>MPNSMSHSRPAASRARAIDNAFFVMYDFKKAIAVIRFIISCGLPVGLDTGLSGSDRVLRPGSGHQWLYRVMQVDCQAYDARAYGHRKGVIALVLVVSQDERLEDTFLQVYFSPEGDRMARQRLTKGNSKASVTRVGRLADVGMTSTMKDRIVLSKKQPNGGGERRSVIIICRLSGGCPNRREGLRTASTVKDPLSIPTTTYSMGYYRTKSCGLIKRESGCR</sequence>
<name>A0A9P3PGY5_LYOSH</name>
<accession>A0A9P3PGY5</accession>
<protein>
    <submittedName>
        <fullName evidence="1">Uncharacterized protein</fullName>
    </submittedName>
</protein>
<evidence type="ECO:0000313" key="2">
    <source>
        <dbReference type="Proteomes" id="UP001063166"/>
    </source>
</evidence>
<dbReference type="Proteomes" id="UP001063166">
    <property type="component" value="Unassembled WGS sequence"/>
</dbReference>
<keyword evidence="2" id="KW-1185">Reference proteome</keyword>
<dbReference type="EMBL" id="BRPK01000003">
    <property type="protein sequence ID" value="GLB35765.1"/>
    <property type="molecule type" value="Genomic_DNA"/>
</dbReference>